<keyword evidence="2 7" id="KW-0813">Transport</keyword>
<dbReference type="Proteomes" id="UP000196125">
    <property type="component" value="Unassembled WGS sequence"/>
</dbReference>
<dbReference type="PROSITE" id="PS50928">
    <property type="entry name" value="ABC_TM1"/>
    <property type="match status" value="1"/>
</dbReference>
<dbReference type="InterPro" id="IPR025966">
    <property type="entry name" value="OppC_N"/>
</dbReference>
<evidence type="ECO:0000259" key="8">
    <source>
        <dbReference type="PROSITE" id="PS50928"/>
    </source>
</evidence>
<keyword evidence="3" id="KW-1003">Cell membrane</keyword>
<sequence length="276" mass="30573">MTQFFRHRTNILACVVVMLLIMTALLGPSLVHWDPDHIDLIQRLQPASPTHWLGTDHLGRDIFARLITGSRVSLSAVATAIAIVLVLGITIGSLAGLSGGRIDALLMRVTDIFLTFPTLVLSLFMIAVLGTGITNVILAIALSHWAWYARMVRSIVITLRNRDFILAARMSGNRGFHLFKEHLFTPIVAQLVILATMDIGHMMLHVAGMSFLGLGVKAPTPEWGVMISDARQFIWTQPLLILWPGLALLVSVIAFNWLGDALRDHLDPYLQQEHCH</sequence>
<gene>
    <name evidence="10" type="primary">nikC</name>
    <name evidence="9" type="ORF">SBX37_18465</name>
    <name evidence="10" type="ORF">VIM7927_02415</name>
</gene>
<comment type="subcellular location">
    <subcellularLocation>
        <location evidence="1 7">Cell membrane</location>
        <topology evidence="1 7">Multi-pass membrane protein</topology>
    </subcellularLocation>
</comment>
<name>A0A1Y6IU24_9VIBR</name>
<dbReference type="InterPro" id="IPR050366">
    <property type="entry name" value="BP-dependent_transpt_permease"/>
</dbReference>
<comment type="similarity">
    <text evidence="7">Belongs to the binding-protein-dependent transport system permease family.</text>
</comment>
<feature type="transmembrane region" description="Helical" evidence="7">
    <location>
        <begin position="187"/>
        <end position="212"/>
    </location>
</feature>
<dbReference type="PANTHER" id="PTHR43386:SF1">
    <property type="entry name" value="D,D-DIPEPTIDE TRANSPORT SYSTEM PERMEASE PROTEIN DDPC-RELATED"/>
    <property type="match status" value="1"/>
</dbReference>
<dbReference type="EMBL" id="JAWRCO010000002">
    <property type="protein sequence ID" value="MDW6004847.1"/>
    <property type="molecule type" value="Genomic_DNA"/>
</dbReference>
<feature type="transmembrane region" description="Helical" evidence="7">
    <location>
        <begin position="12"/>
        <end position="31"/>
    </location>
</feature>
<evidence type="ECO:0000313" key="12">
    <source>
        <dbReference type="Proteomes" id="UP001283366"/>
    </source>
</evidence>
<keyword evidence="12" id="KW-1185">Reference proteome</keyword>
<keyword evidence="4 7" id="KW-0812">Transmembrane</keyword>
<proteinExistence type="inferred from homology"/>
<reference evidence="10 11" key="1">
    <citation type="submission" date="2017-05" db="EMBL/GenBank/DDBJ databases">
        <authorList>
            <person name="Song R."/>
            <person name="Chenine A.L."/>
            <person name="Ruprecht R.M."/>
        </authorList>
    </citation>
    <scope>NUCLEOTIDE SEQUENCE [LARGE SCALE GENOMIC DNA]</scope>
    <source>
        <strain evidence="10 11">CECT 7927</strain>
    </source>
</reference>
<dbReference type="Pfam" id="PF00528">
    <property type="entry name" value="BPD_transp_1"/>
    <property type="match status" value="1"/>
</dbReference>
<evidence type="ECO:0000256" key="6">
    <source>
        <dbReference type="ARBA" id="ARBA00023136"/>
    </source>
</evidence>
<evidence type="ECO:0000256" key="7">
    <source>
        <dbReference type="RuleBase" id="RU363032"/>
    </source>
</evidence>
<keyword evidence="6 7" id="KW-0472">Membrane</keyword>
<feature type="transmembrane region" description="Helical" evidence="7">
    <location>
        <begin position="74"/>
        <end position="97"/>
    </location>
</feature>
<dbReference type="Pfam" id="PF12911">
    <property type="entry name" value="OppC_N"/>
    <property type="match status" value="1"/>
</dbReference>
<protein>
    <submittedName>
        <fullName evidence="9">Nickel ABC transporter permease subunit NikC</fullName>
    </submittedName>
    <submittedName>
        <fullName evidence="10">Nickel transport system permease protein NikC</fullName>
    </submittedName>
</protein>
<evidence type="ECO:0000313" key="10">
    <source>
        <dbReference type="EMBL" id="SMS01138.1"/>
    </source>
</evidence>
<dbReference type="NCBIfam" id="NF007738">
    <property type="entry name" value="PRK10417.1"/>
    <property type="match status" value="1"/>
</dbReference>
<dbReference type="GO" id="GO:0071916">
    <property type="term" value="F:dipeptide transmembrane transporter activity"/>
    <property type="evidence" value="ECO:0007669"/>
    <property type="project" value="TreeGrafter"/>
</dbReference>
<dbReference type="InterPro" id="IPR035906">
    <property type="entry name" value="MetI-like_sf"/>
</dbReference>
<evidence type="ECO:0000313" key="9">
    <source>
        <dbReference type="EMBL" id="MDW6004847.1"/>
    </source>
</evidence>
<dbReference type="RefSeq" id="WP_087481154.1">
    <property type="nucleotide sequence ID" value="NZ_AP024884.1"/>
</dbReference>
<dbReference type="AlphaFoldDB" id="A0A1Y6IU24"/>
<keyword evidence="5 7" id="KW-1133">Transmembrane helix</keyword>
<dbReference type="Proteomes" id="UP001283366">
    <property type="component" value="Unassembled WGS sequence"/>
</dbReference>
<evidence type="ECO:0000256" key="4">
    <source>
        <dbReference type="ARBA" id="ARBA00022692"/>
    </source>
</evidence>
<reference evidence="9 12" key="2">
    <citation type="submission" date="2023-11" db="EMBL/GenBank/DDBJ databases">
        <title>Plant-associative lifestyle of Vibrio porteresiae and its evolutionary dynamics.</title>
        <authorList>
            <person name="Rameshkumar N."/>
            <person name="Kirti K."/>
        </authorList>
    </citation>
    <scope>NUCLEOTIDE SEQUENCE [LARGE SCALE GENOMIC DNA]</scope>
    <source>
        <strain evidence="9 12">MSSRF38</strain>
    </source>
</reference>
<dbReference type="Gene3D" id="1.10.3720.10">
    <property type="entry name" value="MetI-like"/>
    <property type="match status" value="1"/>
</dbReference>
<evidence type="ECO:0000256" key="3">
    <source>
        <dbReference type="ARBA" id="ARBA00022475"/>
    </source>
</evidence>
<dbReference type="PANTHER" id="PTHR43386">
    <property type="entry name" value="OLIGOPEPTIDE TRANSPORT SYSTEM PERMEASE PROTEIN APPC"/>
    <property type="match status" value="1"/>
</dbReference>
<evidence type="ECO:0000256" key="5">
    <source>
        <dbReference type="ARBA" id="ARBA00022989"/>
    </source>
</evidence>
<feature type="transmembrane region" description="Helical" evidence="7">
    <location>
        <begin position="233"/>
        <end position="258"/>
    </location>
</feature>
<organism evidence="10 11">
    <name type="scientific">Vibrio mangrovi</name>
    <dbReference type="NCBI Taxonomy" id="474394"/>
    <lineage>
        <taxon>Bacteria</taxon>
        <taxon>Pseudomonadati</taxon>
        <taxon>Pseudomonadota</taxon>
        <taxon>Gammaproteobacteria</taxon>
        <taxon>Vibrionales</taxon>
        <taxon>Vibrionaceae</taxon>
        <taxon>Vibrio</taxon>
    </lineage>
</organism>
<evidence type="ECO:0000256" key="1">
    <source>
        <dbReference type="ARBA" id="ARBA00004651"/>
    </source>
</evidence>
<dbReference type="InterPro" id="IPR000515">
    <property type="entry name" value="MetI-like"/>
</dbReference>
<accession>A0A1Y6IU24</accession>
<feature type="transmembrane region" description="Helical" evidence="7">
    <location>
        <begin position="118"/>
        <end position="142"/>
    </location>
</feature>
<dbReference type="GO" id="GO:0005886">
    <property type="term" value="C:plasma membrane"/>
    <property type="evidence" value="ECO:0007669"/>
    <property type="project" value="UniProtKB-SubCell"/>
</dbReference>
<dbReference type="SUPFAM" id="SSF161098">
    <property type="entry name" value="MetI-like"/>
    <property type="match status" value="1"/>
</dbReference>
<evidence type="ECO:0000313" key="11">
    <source>
        <dbReference type="Proteomes" id="UP000196125"/>
    </source>
</evidence>
<feature type="domain" description="ABC transmembrane type-1" evidence="8">
    <location>
        <begin position="70"/>
        <end position="259"/>
    </location>
</feature>
<evidence type="ECO:0000256" key="2">
    <source>
        <dbReference type="ARBA" id="ARBA00022448"/>
    </source>
</evidence>
<dbReference type="CDD" id="cd06261">
    <property type="entry name" value="TM_PBP2"/>
    <property type="match status" value="1"/>
</dbReference>
<dbReference type="EMBL" id="FXXI01000003">
    <property type="protein sequence ID" value="SMS01138.1"/>
    <property type="molecule type" value="Genomic_DNA"/>
</dbReference>
<dbReference type="OrthoDB" id="9805884at2"/>